<keyword evidence="3" id="KW-0547">Nucleotide-binding</keyword>
<keyword evidence="7" id="KW-1185">Reference proteome</keyword>
<name>A0ABN6KDK5_9LEPT</name>
<dbReference type="Proteomes" id="UP000245263">
    <property type="component" value="Chromosome 1"/>
</dbReference>
<protein>
    <recommendedName>
        <fullName evidence="5">ABC transporter domain-containing protein</fullName>
    </recommendedName>
</protein>
<evidence type="ECO:0000256" key="3">
    <source>
        <dbReference type="ARBA" id="ARBA00022741"/>
    </source>
</evidence>
<dbReference type="EMBL" id="AP025028">
    <property type="protein sequence ID" value="BDA79087.1"/>
    <property type="molecule type" value="Genomic_DNA"/>
</dbReference>
<organism evidence="6 7">
    <name type="scientific">Leptospira kobayashii</name>
    <dbReference type="NCBI Taxonomy" id="1917830"/>
    <lineage>
        <taxon>Bacteria</taxon>
        <taxon>Pseudomonadati</taxon>
        <taxon>Spirochaetota</taxon>
        <taxon>Spirochaetia</taxon>
        <taxon>Leptospirales</taxon>
        <taxon>Leptospiraceae</taxon>
        <taxon>Leptospira</taxon>
    </lineage>
</organism>
<dbReference type="InterPro" id="IPR027417">
    <property type="entry name" value="P-loop_NTPase"/>
</dbReference>
<evidence type="ECO:0000259" key="5">
    <source>
        <dbReference type="PROSITE" id="PS50893"/>
    </source>
</evidence>
<evidence type="ECO:0000256" key="2">
    <source>
        <dbReference type="ARBA" id="ARBA00022448"/>
    </source>
</evidence>
<accession>A0ABN6KDK5</accession>
<dbReference type="InterPro" id="IPR017871">
    <property type="entry name" value="ABC_transporter-like_CS"/>
</dbReference>
<dbReference type="PROSITE" id="PS00211">
    <property type="entry name" value="ABC_TRANSPORTER_1"/>
    <property type="match status" value="1"/>
</dbReference>
<dbReference type="Pfam" id="PF00005">
    <property type="entry name" value="ABC_tran"/>
    <property type="match status" value="1"/>
</dbReference>
<evidence type="ECO:0000256" key="4">
    <source>
        <dbReference type="ARBA" id="ARBA00022840"/>
    </source>
</evidence>
<evidence type="ECO:0000256" key="1">
    <source>
        <dbReference type="ARBA" id="ARBA00005417"/>
    </source>
</evidence>
<dbReference type="PANTHER" id="PTHR43776">
    <property type="entry name" value="TRANSPORT ATP-BINDING PROTEIN"/>
    <property type="match status" value="1"/>
</dbReference>
<keyword evidence="4" id="KW-0067">ATP-binding</keyword>
<keyword evidence="2" id="KW-0813">Transport</keyword>
<evidence type="ECO:0000313" key="7">
    <source>
        <dbReference type="Proteomes" id="UP000245263"/>
    </source>
</evidence>
<comment type="similarity">
    <text evidence="1">Belongs to the ABC transporter superfamily.</text>
</comment>
<reference evidence="6 7" key="1">
    <citation type="submission" date="2021-08" db="EMBL/GenBank/DDBJ databases">
        <title>Complete genome sequence of Leptospira kobayashii strain E30.</title>
        <authorList>
            <person name="Nakao R."/>
            <person name="Nakamura S."/>
            <person name="Masuzawa T."/>
            <person name="Koizumi N."/>
        </authorList>
    </citation>
    <scope>NUCLEOTIDE SEQUENCE [LARGE SCALE GENOMIC DNA]</scope>
    <source>
        <strain evidence="6 7">E30</strain>
    </source>
</reference>
<dbReference type="InterPro" id="IPR003439">
    <property type="entry name" value="ABC_transporter-like_ATP-bd"/>
</dbReference>
<dbReference type="Gene3D" id="3.40.50.300">
    <property type="entry name" value="P-loop containing nucleotide triphosphate hydrolases"/>
    <property type="match status" value="1"/>
</dbReference>
<proteinExistence type="inferred from homology"/>
<feature type="domain" description="ABC transporter" evidence="5">
    <location>
        <begin position="1"/>
        <end position="200"/>
    </location>
</feature>
<dbReference type="PROSITE" id="PS50893">
    <property type="entry name" value="ABC_TRANSPORTER_2"/>
    <property type="match status" value="1"/>
</dbReference>
<dbReference type="InterPro" id="IPR050319">
    <property type="entry name" value="ABC_transp_ATP-bind"/>
</dbReference>
<evidence type="ECO:0000313" key="6">
    <source>
        <dbReference type="EMBL" id="BDA79087.1"/>
    </source>
</evidence>
<dbReference type="SUPFAM" id="SSF52540">
    <property type="entry name" value="P-loop containing nucleoside triphosphate hydrolases"/>
    <property type="match status" value="1"/>
</dbReference>
<sequence length="208" mass="23620">MGIRELVKSYRFQGEILWNGESLQSKQFQSNPPIQPVFQDPYSFFSPFQSLLESLLEPTKIKRGIFLSPSIRKTAIENIESYLDRFQLDGSLLNKKPKELSGGQLQRFAILRAILSGPELILLDEPVTALDALVQIKIVSLIKELNGKDNLGFVLVSHDLGLVKNLCDDLYILEKGRIIEFGNAREVFTNPKENFTRELIQARNLSDL</sequence>
<gene>
    <name evidence="6" type="ORF">LPTSP3_g20170</name>
</gene>
<dbReference type="PANTHER" id="PTHR43776:SF7">
    <property type="entry name" value="D,D-DIPEPTIDE TRANSPORT ATP-BINDING PROTEIN DDPF-RELATED"/>
    <property type="match status" value="1"/>
</dbReference>